<protein>
    <recommendedName>
        <fullName evidence="4">GDSL-like Lipase/Acylhydrolase family protein</fullName>
    </recommendedName>
</protein>
<proteinExistence type="predicted"/>
<dbReference type="RefSeq" id="WP_268838426.1">
    <property type="nucleotide sequence ID" value="NZ_BAAART010000186.1"/>
</dbReference>
<organism evidence="2 3">
    <name type="scientific">Streptomyces indiaensis</name>
    <dbReference type="NCBI Taxonomy" id="284033"/>
    <lineage>
        <taxon>Bacteria</taxon>
        <taxon>Bacillati</taxon>
        <taxon>Actinomycetota</taxon>
        <taxon>Actinomycetes</taxon>
        <taxon>Kitasatosporales</taxon>
        <taxon>Streptomycetaceae</taxon>
        <taxon>Streptomyces</taxon>
    </lineage>
</organism>
<comment type="caution">
    <text evidence="2">The sequence shown here is derived from an EMBL/GenBank/DDBJ whole genome shotgun (WGS) entry which is preliminary data.</text>
</comment>
<keyword evidence="3" id="KW-1185">Reference proteome</keyword>
<evidence type="ECO:0000313" key="2">
    <source>
        <dbReference type="EMBL" id="GAA2257339.1"/>
    </source>
</evidence>
<evidence type="ECO:0000256" key="1">
    <source>
        <dbReference type="SAM" id="MobiDB-lite"/>
    </source>
</evidence>
<sequence>MSFVGTTGRLGSGDLTDPVHPHERGRRAIADRLAPVIAARIGS</sequence>
<name>A0ABP5RBP7_9ACTN</name>
<accession>A0ABP5RBP7</accession>
<feature type="region of interest" description="Disordered" evidence="1">
    <location>
        <begin position="1"/>
        <end position="25"/>
    </location>
</feature>
<reference evidence="3" key="1">
    <citation type="journal article" date="2019" name="Int. J. Syst. Evol. Microbiol.">
        <title>The Global Catalogue of Microorganisms (GCM) 10K type strain sequencing project: providing services to taxonomists for standard genome sequencing and annotation.</title>
        <authorList>
            <consortium name="The Broad Institute Genomics Platform"/>
            <consortium name="The Broad Institute Genome Sequencing Center for Infectious Disease"/>
            <person name="Wu L."/>
            <person name="Ma J."/>
        </authorList>
    </citation>
    <scope>NUCLEOTIDE SEQUENCE [LARGE SCALE GENOMIC DNA]</scope>
    <source>
        <strain evidence="3">JCM 3053</strain>
    </source>
</reference>
<dbReference type="EMBL" id="BAAART010000186">
    <property type="protein sequence ID" value="GAA2257339.1"/>
    <property type="molecule type" value="Genomic_DNA"/>
</dbReference>
<dbReference type="Proteomes" id="UP001501474">
    <property type="component" value="Unassembled WGS sequence"/>
</dbReference>
<evidence type="ECO:0008006" key="4">
    <source>
        <dbReference type="Google" id="ProtNLM"/>
    </source>
</evidence>
<evidence type="ECO:0000313" key="3">
    <source>
        <dbReference type="Proteomes" id="UP001501474"/>
    </source>
</evidence>
<gene>
    <name evidence="2" type="ORF">GCM10010104_63140</name>
</gene>